<evidence type="ECO:0000313" key="2">
    <source>
        <dbReference type="EMBL" id="ARQ68856.1"/>
    </source>
</evidence>
<dbReference type="InterPro" id="IPR018960">
    <property type="entry name" value="DUF1990"/>
</dbReference>
<keyword evidence="3" id="KW-1185">Reference proteome</keyword>
<name>A0A1W7CVX6_9ACTN</name>
<proteinExistence type="predicted"/>
<gene>
    <name evidence="2" type="ORF">CAG99_08270</name>
</gene>
<feature type="domain" description="DUF1990" evidence="1">
    <location>
        <begin position="16"/>
        <end position="174"/>
    </location>
</feature>
<dbReference type="InterPro" id="IPR014457">
    <property type="entry name" value="UCP010260"/>
</dbReference>
<dbReference type="EMBL" id="CP021121">
    <property type="protein sequence ID" value="ARQ68856.1"/>
    <property type="molecule type" value="Genomic_DNA"/>
</dbReference>
<evidence type="ECO:0000313" key="3">
    <source>
        <dbReference type="Proteomes" id="UP000194218"/>
    </source>
</evidence>
<reference evidence="2 3" key="1">
    <citation type="submission" date="2017-05" db="EMBL/GenBank/DDBJ databases">
        <title>Complete genome sequence of Streptomyces sp. SCSIO 03032 revealed the diverse biosynthetic pathways for its bioactive secondary metabolites.</title>
        <authorList>
            <person name="Ma L."/>
            <person name="Zhu Y."/>
            <person name="Zhang W."/>
            <person name="Zhang G."/>
            <person name="Tian X."/>
            <person name="Zhang S."/>
            <person name="Zhang C."/>
        </authorList>
    </citation>
    <scope>NUCLEOTIDE SEQUENCE [LARGE SCALE GENOMIC DNA]</scope>
    <source>
        <strain evidence="2 3">SCSIO 03032</strain>
    </source>
</reference>
<dbReference type="PANTHER" id="PTHR34202">
    <property type="entry name" value="UPF0548 PROTEIN"/>
    <property type="match status" value="1"/>
</dbReference>
<dbReference type="Pfam" id="PF09348">
    <property type="entry name" value="DUF1990"/>
    <property type="match status" value="1"/>
</dbReference>
<protein>
    <recommendedName>
        <fullName evidence="1">DUF1990 domain-containing protein</fullName>
    </recommendedName>
</protein>
<dbReference type="KEGG" id="smao:CAG99_08270"/>
<dbReference type="PANTHER" id="PTHR34202:SF1">
    <property type="entry name" value="UPF0548 PROTEIN"/>
    <property type="match status" value="1"/>
</dbReference>
<evidence type="ECO:0000259" key="1">
    <source>
        <dbReference type="Pfam" id="PF09348"/>
    </source>
</evidence>
<organism evidence="2 3">
    <name type="scientific">Streptomyces marincola</name>
    <dbReference type="NCBI Taxonomy" id="2878388"/>
    <lineage>
        <taxon>Bacteria</taxon>
        <taxon>Bacillati</taxon>
        <taxon>Actinomycetota</taxon>
        <taxon>Actinomycetes</taxon>
        <taxon>Kitasatosporales</taxon>
        <taxon>Streptomycetaceae</taxon>
        <taxon>Streptomyces</taxon>
    </lineage>
</organism>
<accession>A0A1W7CVX6</accession>
<dbReference type="Proteomes" id="UP000194218">
    <property type="component" value="Chromosome"/>
</dbReference>
<dbReference type="OrthoDB" id="120660at2"/>
<dbReference type="AlphaFoldDB" id="A0A1W7CVX6"/>
<dbReference type="PIRSF" id="PIRSF010260">
    <property type="entry name" value="UCP010260"/>
    <property type="match status" value="1"/>
</dbReference>
<sequence length="187" mass="19903">MTPGEDAMTPAADGFTYQDVGWTRAARGAPPRGYHVLRARTRLGHGQAVLEAAGGAVFGWDMHRAAGFAVPPGTPPAAPGVRVVIGVGLGRLRLRAPCRVVWTTREPDRLGFGYGTLPGHPERGEEAFLVERLSDGSVWLTVTALTRGGVWYTRAAGPLGRAVQRGLARAYGRALRRTVRRVAGGRG</sequence>